<evidence type="ECO:0000313" key="3">
    <source>
        <dbReference type="Proteomes" id="UP001595814"/>
    </source>
</evidence>
<dbReference type="EC" id="3.-.-.-" evidence="2"/>
<protein>
    <submittedName>
        <fullName evidence="2">Serine hydrolase domain-containing protein</fullName>
        <ecNumber evidence="2">3.-.-.-</ecNumber>
    </submittedName>
</protein>
<feature type="domain" description="Beta-lactamase-related" evidence="1">
    <location>
        <begin position="42"/>
        <end position="402"/>
    </location>
</feature>
<reference evidence="3" key="1">
    <citation type="journal article" date="2019" name="Int. J. Syst. Evol. Microbiol.">
        <title>The Global Catalogue of Microorganisms (GCM) 10K type strain sequencing project: providing services to taxonomists for standard genome sequencing and annotation.</title>
        <authorList>
            <consortium name="The Broad Institute Genomics Platform"/>
            <consortium name="The Broad Institute Genome Sequencing Center for Infectious Disease"/>
            <person name="Wu L."/>
            <person name="Ma J."/>
        </authorList>
    </citation>
    <scope>NUCLEOTIDE SEQUENCE [LARGE SCALE GENOMIC DNA]</scope>
    <source>
        <strain evidence="3">CECT 7477</strain>
    </source>
</reference>
<dbReference type="SUPFAM" id="SSF56601">
    <property type="entry name" value="beta-lactamase/transpeptidase-like"/>
    <property type="match status" value="1"/>
</dbReference>
<proteinExistence type="predicted"/>
<dbReference type="Pfam" id="PF00144">
    <property type="entry name" value="Beta-lactamase"/>
    <property type="match status" value="1"/>
</dbReference>
<sequence>MKTNVLLIGLICGLFFPSCKETKTEKAPKEDFIVTDSVTQRIDATLKSFVDSGNIAGVSALIFEKDKEVYFNALGHANIAENQPMERSTIVQIYSMTKPITGTALMTLYEDGKFDLDDPLEKYAPEFANMKVYVGEDASGKPILEDANRPITIRDITRHTAGFPRSGNTPLGKMVDETDALNRNNTLTQMAEKMGKLPLQFHPGEEWLYGPCVDVQAFLVERISGVPYQQYVREHVLDKLGMTETRYFIPEGDRDRFASLYRRKGEGELERDTITYSNYLEKWPLTRGGSGLTSTLDDYMKFARMLVHEGSLDSVQILQPETVKLMATNQLADSITERHFLPSKGQVGFGIDFAVRTAPPANAEENNGVVGEFFWDGAASTLFWVDPVNELTAVLFVQLFPYDGIGLHKSFRDAVYGPISTNN</sequence>
<dbReference type="RefSeq" id="WP_192460993.1">
    <property type="nucleotide sequence ID" value="NZ_JACYFJ010000001.1"/>
</dbReference>
<organism evidence="2 3">
    <name type="scientific">Euzebyella saccharophila</name>
    <dbReference type="NCBI Taxonomy" id="679664"/>
    <lineage>
        <taxon>Bacteria</taxon>
        <taxon>Pseudomonadati</taxon>
        <taxon>Bacteroidota</taxon>
        <taxon>Flavobacteriia</taxon>
        <taxon>Flavobacteriales</taxon>
        <taxon>Flavobacteriaceae</taxon>
        <taxon>Euzebyella</taxon>
    </lineage>
</organism>
<dbReference type="InterPro" id="IPR050789">
    <property type="entry name" value="Diverse_Enzym_Activities"/>
</dbReference>
<accession>A0ABV8JKG7</accession>
<comment type="caution">
    <text evidence="2">The sequence shown here is derived from an EMBL/GenBank/DDBJ whole genome shotgun (WGS) entry which is preliminary data.</text>
</comment>
<dbReference type="Gene3D" id="3.40.710.10">
    <property type="entry name" value="DD-peptidase/beta-lactamase superfamily"/>
    <property type="match status" value="1"/>
</dbReference>
<keyword evidence="3" id="KW-1185">Reference proteome</keyword>
<dbReference type="GO" id="GO:0016787">
    <property type="term" value="F:hydrolase activity"/>
    <property type="evidence" value="ECO:0007669"/>
    <property type="project" value="UniProtKB-KW"/>
</dbReference>
<keyword evidence="2" id="KW-0378">Hydrolase</keyword>
<dbReference type="InterPro" id="IPR012338">
    <property type="entry name" value="Beta-lactam/transpept-like"/>
</dbReference>
<dbReference type="PANTHER" id="PTHR43283:SF3">
    <property type="entry name" value="BETA-LACTAMASE FAMILY PROTEIN (AFU_ORTHOLOGUE AFUA_5G07500)"/>
    <property type="match status" value="1"/>
</dbReference>
<gene>
    <name evidence="2" type="ORF">ACFOUT_05455</name>
</gene>
<dbReference type="EMBL" id="JBHSAW010000004">
    <property type="protein sequence ID" value="MFC4095308.1"/>
    <property type="molecule type" value="Genomic_DNA"/>
</dbReference>
<evidence type="ECO:0000259" key="1">
    <source>
        <dbReference type="Pfam" id="PF00144"/>
    </source>
</evidence>
<evidence type="ECO:0000313" key="2">
    <source>
        <dbReference type="EMBL" id="MFC4095308.1"/>
    </source>
</evidence>
<dbReference type="InterPro" id="IPR001466">
    <property type="entry name" value="Beta-lactam-related"/>
</dbReference>
<dbReference type="Proteomes" id="UP001595814">
    <property type="component" value="Unassembled WGS sequence"/>
</dbReference>
<name>A0ABV8JKG7_9FLAO</name>
<dbReference type="PANTHER" id="PTHR43283">
    <property type="entry name" value="BETA-LACTAMASE-RELATED"/>
    <property type="match status" value="1"/>
</dbReference>